<comment type="caution">
    <text evidence="1">The sequence shown here is derived from an EMBL/GenBank/DDBJ whole genome shotgun (WGS) entry which is preliminary data.</text>
</comment>
<keyword evidence="2" id="KW-1185">Reference proteome</keyword>
<dbReference type="Proteomes" id="UP001162162">
    <property type="component" value="Unassembled WGS sequence"/>
</dbReference>
<dbReference type="EMBL" id="JAPWTK010000232">
    <property type="protein sequence ID" value="KAJ8944969.1"/>
    <property type="molecule type" value="Genomic_DNA"/>
</dbReference>
<organism evidence="1 2">
    <name type="scientific">Aromia moschata</name>
    <dbReference type="NCBI Taxonomy" id="1265417"/>
    <lineage>
        <taxon>Eukaryota</taxon>
        <taxon>Metazoa</taxon>
        <taxon>Ecdysozoa</taxon>
        <taxon>Arthropoda</taxon>
        <taxon>Hexapoda</taxon>
        <taxon>Insecta</taxon>
        <taxon>Pterygota</taxon>
        <taxon>Neoptera</taxon>
        <taxon>Endopterygota</taxon>
        <taxon>Coleoptera</taxon>
        <taxon>Polyphaga</taxon>
        <taxon>Cucujiformia</taxon>
        <taxon>Chrysomeloidea</taxon>
        <taxon>Cerambycidae</taxon>
        <taxon>Cerambycinae</taxon>
        <taxon>Callichromatini</taxon>
        <taxon>Aromia</taxon>
    </lineage>
</organism>
<evidence type="ECO:0000313" key="1">
    <source>
        <dbReference type="EMBL" id="KAJ8944969.1"/>
    </source>
</evidence>
<accession>A0AAV8Y0K2</accession>
<proteinExistence type="predicted"/>
<reference evidence="1" key="1">
    <citation type="journal article" date="2023" name="Insect Mol. Biol.">
        <title>Genome sequencing provides insights into the evolution of gene families encoding plant cell wall-degrading enzymes in longhorned beetles.</title>
        <authorList>
            <person name="Shin N.R."/>
            <person name="Okamura Y."/>
            <person name="Kirsch R."/>
            <person name="Pauchet Y."/>
        </authorList>
    </citation>
    <scope>NUCLEOTIDE SEQUENCE</scope>
    <source>
        <strain evidence="1">AMC_N1</strain>
    </source>
</reference>
<protein>
    <submittedName>
        <fullName evidence="1">Uncharacterized protein</fullName>
    </submittedName>
</protein>
<gene>
    <name evidence="1" type="ORF">NQ318_018433</name>
</gene>
<evidence type="ECO:0000313" key="2">
    <source>
        <dbReference type="Proteomes" id="UP001162162"/>
    </source>
</evidence>
<name>A0AAV8Y0K2_9CUCU</name>
<dbReference type="AlphaFoldDB" id="A0AAV8Y0K2"/>
<sequence>MVPKLLTLEQKESRMNIYADILNNIATDPGLLDTMTLKGTRFESVEANKAKTTDVLNQLTEANFQHCF</sequence>